<accession>A0ACD3ZFM7</accession>
<sequence>MKAKLGGWLQSRLDVVRGKNKIPPYLPERRHYVLTPSASHENLNQAPLFFSKLPPEIRHKILVLAFGDRTLHMDLSFDHPMTPFPYWRTSAWPHDYMNGPWKWEPDYHKSKRWHWRSSICHRCRPDHREHSLQARDEPYEGEPDAGDDHCLDGFGQNCAFWPGESPSKCLIGVMGWLLTCRQAYAEGIAVVYGTNTFHISTQDFLGRLPHLLLPARLASISSLEIVLRLELEEEGNNTYLPQLDALETTLAILTSAFPNTFRLYLAFKMKIDHPDLLDCDSLLIALDTFVTQSKKLQHLRVSITSTMAQQRIKYPWTETWLQTPVSKQFWPEDGVDRNGYWVKEGNANDSGYVEALCTCPHHNGLSSCILRS</sequence>
<reference evidence="1" key="1">
    <citation type="submission" date="2021-11" db="EMBL/GenBank/DDBJ databases">
        <title>Fusarium solani-melongenae Genome sequencing and assembly.</title>
        <authorList>
            <person name="Xie S."/>
            <person name="Huang L."/>
            <person name="Zhang X."/>
        </authorList>
    </citation>
    <scope>NUCLEOTIDE SEQUENCE</scope>
    <source>
        <strain evidence="1">CRI 24-3</strain>
    </source>
</reference>
<organism evidence="1 2">
    <name type="scientific">Fusarium solani subsp. cucurbitae</name>
    <name type="common">Neocosmosporum cucurbitae</name>
    <dbReference type="NCBI Taxonomy" id="2747967"/>
    <lineage>
        <taxon>Eukaryota</taxon>
        <taxon>Fungi</taxon>
        <taxon>Dikarya</taxon>
        <taxon>Ascomycota</taxon>
        <taxon>Pezizomycotina</taxon>
        <taxon>Sordariomycetes</taxon>
        <taxon>Hypocreomycetidae</taxon>
        <taxon>Hypocreales</taxon>
        <taxon>Nectriaceae</taxon>
        <taxon>Fusarium</taxon>
        <taxon>Fusarium solani species complex</taxon>
    </lineage>
</organism>
<evidence type="ECO:0000313" key="2">
    <source>
        <dbReference type="Proteomes" id="UP000830768"/>
    </source>
</evidence>
<dbReference type="EMBL" id="CP090037">
    <property type="protein sequence ID" value="UPL00150.1"/>
    <property type="molecule type" value="Genomic_DNA"/>
</dbReference>
<proteinExistence type="predicted"/>
<name>A0ACD3ZFM7_FUSSC</name>
<evidence type="ECO:0000313" key="1">
    <source>
        <dbReference type="EMBL" id="UPL00150.1"/>
    </source>
</evidence>
<dbReference type="Proteomes" id="UP000830768">
    <property type="component" value="Chromosome 9"/>
</dbReference>
<gene>
    <name evidence="1" type="ORF">LCI18_011084</name>
</gene>
<protein>
    <submittedName>
        <fullName evidence="1">Uncharacterized protein</fullName>
    </submittedName>
</protein>
<keyword evidence="2" id="KW-1185">Reference proteome</keyword>